<evidence type="ECO:0000313" key="2">
    <source>
        <dbReference type="EMBL" id="GGC31146.1"/>
    </source>
</evidence>
<protein>
    <recommendedName>
        <fullName evidence="4">Gluconate 2-dehydrogenase subunit 3 family protein</fullName>
    </recommendedName>
</protein>
<gene>
    <name evidence="2" type="ORF">GCM10011506_15740</name>
</gene>
<dbReference type="EMBL" id="BMEC01000004">
    <property type="protein sequence ID" value="GGC31146.1"/>
    <property type="molecule type" value="Genomic_DNA"/>
</dbReference>
<accession>A0ABQ1LWW7</accession>
<dbReference type="Proteomes" id="UP000636010">
    <property type="component" value="Unassembled WGS sequence"/>
</dbReference>
<feature type="signal peptide" evidence="1">
    <location>
        <begin position="1"/>
        <end position="24"/>
    </location>
</feature>
<keyword evidence="3" id="KW-1185">Reference proteome</keyword>
<keyword evidence="1" id="KW-0732">Signal</keyword>
<dbReference type="PROSITE" id="PS51257">
    <property type="entry name" value="PROKAR_LIPOPROTEIN"/>
    <property type="match status" value="1"/>
</dbReference>
<evidence type="ECO:0000313" key="3">
    <source>
        <dbReference type="Proteomes" id="UP000636010"/>
    </source>
</evidence>
<name>A0ABQ1LWW7_9BACT</name>
<reference evidence="3" key="1">
    <citation type="journal article" date="2019" name="Int. J. Syst. Evol. Microbiol.">
        <title>The Global Catalogue of Microorganisms (GCM) 10K type strain sequencing project: providing services to taxonomists for standard genome sequencing and annotation.</title>
        <authorList>
            <consortium name="The Broad Institute Genomics Platform"/>
            <consortium name="The Broad Institute Genome Sequencing Center for Infectious Disease"/>
            <person name="Wu L."/>
            <person name="Ma J."/>
        </authorList>
    </citation>
    <scope>NUCLEOTIDE SEQUENCE [LARGE SCALE GENOMIC DNA]</scope>
    <source>
        <strain evidence="3">CGMCC 1.10832</strain>
    </source>
</reference>
<feature type="chain" id="PRO_5045236286" description="Gluconate 2-dehydrogenase subunit 3 family protein" evidence="1">
    <location>
        <begin position="25"/>
        <end position="194"/>
    </location>
</feature>
<dbReference type="InterPro" id="IPR027056">
    <property type="entry name" value="Gluconate_2DH_su3"/>
</dbReference>
<evidence type="ECO:0000256" key="1">
    <source>
        <dbReference type="SAM" id="SignalP"/>
    </source>
</evidence>
<sequence length="194" mass="21965">MNRREAIKKTGLLLGFAVSSPVLMQVLQGCGSEKTLNWKPQFFSKDQAQLVSDLVNEILPKTDTPGALDVGVDAFIDKMVGEVYSSSEQEQFIRGLDAINEKSKTSSGELFSDLNSQEKYDLLFQMDSEIKQFDYEADPTKKPFFMMLKELTLLGYFTSEEIMTNHLEYMPVPMKLAGCEPMKADQKLRVGNYF</sequence>
<proteinExistence type="predicted"/>
<organism evidence="2 3">
    <name type="scientific">Marivirga lumbricoides</name>
    <dbReference type="NCBI Taxonomy" id="1046115"/>
    <lineage>
        <taxon>Bacteria</taxon>
        <taxon>Pseudomonadati</taxon>
        <taxon>Bacteroidota</taxon>
        <taxon>Cytophagia</taxon>
        <taxon>Cytophagales</taxon>
        <taxon>Marivirgaceae</taxon>
        <taxon>Marivirga</taxon>
    </lineage>
</organism>
<comment type="caution">
    <text evidence="2">The sequence shown here is derived from an EMBL/GenBank/DDBJ whole genome shotgun (WGS) entry which is preliminary data.</text>
</comment>
<dbReference type="RefSeq" id="WP_188462049.1">
    <property type="nucleotide sequence ID" value="NZ_BAABHU010000004.1"/>
</dbReference>
<evidence type="ECO:0008006" key="4">
    <source>
        <dbReference type="Google" id="ProtNLM"/>
    </source>
</evidence>
<dbReference type="Pfam" id="PF13618">
    <property type="entry name" value="Gluconate_2-dh3"/>
    <property type="match status" value="1"/>
</dbReference>